<comment type="caution">
    <text evidence="3">The sequence shown here is derived from an EMBL/GenBank/DDBJ whole genome shotgun (WGS) entry which is preliminary data.</text>
</comment>
<dbReference type="PANTHER" id="PTHR21494:SF0">
    <property type="entry name" value="ACTIVATING SIGNAL COINTEGRATOR 1 COMPLEX SUBUNIT 2"/>
    <property type="match status" value="1"/>
</dbReference>
<dbReference type="CDD" id="cd14364">
    <property type="entry name" value="CUE_ASCC2"/>
    <property type="match status" value="1"/>
</dbReference>
<dbReference type="AlphaFoldDB" id="A0AAW0XD56"/>
<feature type="compositionally biased region" description="Basic and acidic residues" evidence="1">
    <location>
        <begin position="845"/>
        <end position="861"/>
    </location>
</feature>
<name>A0AAW0XD56_CHEQU</name>
<gene>
    <name evidence="3" type="ORF">OTU49_005166</name>
</gene>
<reference evidence="3 4" key="1">
    <citation type="journal article" date="2024" name="BMC Genomics">
        <title>Genome assembly of redclaw crayfish (Cherax quadricarinatus) provides insights into its immune adaptation and hypoxia tolerance.</title>
        <authorList>
            <person name="Liu Z."/>
            <person name="Zheng J."/>
            <person name="Li H."/>
            <person name="Fang K."/>
            <person name="Wang S."/>
            <person name="He J."/>
            <person name="Zhou D."/>
            <person name="Weng S."/>
            <person name="Chi M."/>
            <person name="Gu Z."/>
            <person name="He J."/>
            <person name="Li F."/>
            <person name="Wang M."/>
        </authorList>
    </citation>
    <scope>NUCLEOTIDE SEQUENCE [LARGE SCALE GENOMIC DNA]</scope>
    <source>
        <strain evidence="3">ZL_2023a</strain>
    </source>
</reference>
<organism evidence="3 4">
    <name type="scientific">Cherax quadricarinatus</name>
    <name type="common">Australian red claw crayfish</name>
    <dbReference type="NCBI Taxonomy" id="27406"/>
    <lineage>
        <taxon>Eukaryota</taxon>
        <taxon>Metazoa</taxon>
        <taxon>Ecdysozoa</taxon>
        <taxon>Arthropoda</taxon>
        <taxon>Crustacea</taxon>
        <taxon>Multicrustacea</taxon>
        <taxon>Malacostraca</taxon>
        <taxon>Eumalacostraca</taxon>
        <taxon>Eucarida</taxon>
        <taxon>Decapoda</taxon>
        <taxon>Pleocyemata</taxon>
        <taxon>Astacidea</taxon>
        <taxon>Parastacoidea</taxon>
        <taxon>Parastacidae</taxon>
        <taxon>Cherax</taxon>
    </lineage>
</organism>
<feature type="compositionally biased region" description="Low complexity" evidence="1">
    <location>
        <begin position="824"/>
        <end position="839"/>
    </location>
</feature>
<dbReference type="Pfam" id="PF02845">
    <property type="entry name" value="CUE"/>
    <property type="match status" value="1"/>
</dbReference>
<dbReference type="InterPro" id="IPR009060">
    <property type="entry name" value="UBA-like_sf"/>
</dbReference>
<dbReference type="InterPro" id="IPR003892">
    <property type="entry name" value="CUE"/>
</dbReference>
<dbReference type="EMBL" id="JARKIK010000045">
    <property type="protein sequence ID" value="KAK8736004.1"/>
    <property type="molecule type" value="Genomic_DNA"/>
</dbReference>
<sequence>MSNTGAIPKGGARPKCDRQRNINVCEKRKDEGEVVGEPLDKKFVTCGGAGIVDKRVPALHIAWIQKGTYIKYVPPPLPDDNGVLPPGARESWLEQMEFLEQDLQTLLSLPHHKFWSQMVYDPAVHECLESYITSGFRWYDDVILDDYSRPVVESIHHLVFLNYVRMATYKESKTCHITPGVFGDIIYENYMFDICKLLDLCLLYGPTNGQLLAKMVYNIFTQQPKYYNDLSQAVSSICQALEKVEDKLGVADYNVPVALGAPTESLSIVDLHDIIIYLNDTFSSIQMLIALHPPAAQYFHVEAFELRMSAFYERVIPALMDNLNEHCDDPGWDPKITDRIQLTRSSILMAFRAILHHKCLAPLCMEKPPSSLVGECVEKFMQAMSTCVGDKTFITDYCSTFPITKDLEFFEQHGGDVTSLTFIKEAVDMVLKEMGLSLGMTNLTLDESQSSKVKKSEGDTSGMNGYAQVGSTVPSHIELASLVSSVQDLLPDLGAGFIQECLKYYCYSTEDVIHALLEGSLPPSLVTLDHSMPALPESRPPSPQPSPSPMLEDNTQTKTVRQVDYMDRANVYNDDEFDVFSRSQIDRSRVKKGKKSQHTEGLKTDKESIDKIKEIARQYDERGGTSIYEDEFRYEDDHRAWDYEDEYDDTYDDNEAGNIDDLGVEKIVKRRPGIIGAGRLNTSIDYAYTEESPEVSDKEETTKEDTEEKEGISQKGPKGQVSVRPKNRSNTRGVQRVFHKSSKPKESTPTPERESSKEDGKDPNPPFRTTAPKPFCENPEVVRQRAEQRRQEAYRYRGRGRGQQIRRDDTLSNGIDGERYGPKQISRASSRSSGKSWRQGQGGDDDSRGYRGGKYKEDTNHGKAQSQQYRHKMMHKNEHKRFGAQAKFNKNS</sequence>
<accession>A0AAW0XD56</accession>
<feature type="compositionally biased region" description="Basic and acidic residues" evidence="1">
    <location>
        <begin position="780"/>
        <end position="795"/>
    </location>
</feature>
<dbReference type="GO" id="GO:0043130">
    <property type="term" value="F:ubiquitin binding"/>
    <property type="evidence" value="ECO:0007669"/>
    <property type="project" value="InterPro"/>
</dbReference>
<dbReference type="InterPro" id="IPR041800">
    <property type="entry name" value="ASCC2_CUE"/>
</dbReference>
<feature type="region of interest" description="Disordered" evidence="1">
    <location>
        <begin position="528"/>
        <end position="558"/>
    </location>
</feature>
<evidence type="ECO:0000313" key="3">
    <source>
        <dbReference type="EMBL" id="KAK8736004.1"/>
    </source>
</evidence>
<feature type="compositionally biased region" description="Basic and acidic residues" evidence="1">
    <location>
        <begin position="743"/>
        <end position="762"/>
    </location>
</feature>
<feature type="domain" description="CUE" evidence="2">
    <location>
        <begin position="478"/>
        <end position="521"/>
    </location>
</feature>
<evidence type="ECO:0000313" key="4">
    <source>
        <dbReference type="Proteomes" id="UP001445076"/>
    </source>
</evidence>
<dbReference type="SUPFAM" id="SSF46934">
    <property type="entry name" value="UBA-like"/>
    <property type="match status" value="1"/>
</dbReference>
<feature type="region of interest" description="Disordered" evidence="1">
    <location>
        <begin position="678"/>
        <end position="892"/>
    </location>
</feature>
<feature type="compositionally biased region" description="Basic and acidic residues" evidence="1">
    <location>
        <begin position="805"/>
        <end position="821"/>
    </location>
</feature>
<feature type="compositionally biased region" description="Basic and acidic residues" evidence="1">
    <location>
        <begin position="695"/>
        <end position="712"/>
    </location>
</feature>
<keyword evidence="4" id="KW-1185">Reference proteome</keyword>
<protein>
    <recommendedName>
        <fullName evidence="2">CUE domain-containing protein</fullName>
    </recommendedName>
</protein>
<feature type="compositionally biased region" description="Basic residues" evidence="1">
    <location>
        <begin position="869"/>
        <end position="879"/>
    </location>
</feature>
<feature type="compositionally biased region" description="Pro residues" evidence="1">
    <location>
        <begin position="538"/>
        <end position="548"/>
    </location>
</feature>
<proteinExistence type="predicted"/>
<dbReference type="Gene3D" id="1.10.8.10">
    <property type="entry name" value="DNA helicase RuvA subunit, C-terminal domain"/>
    <property type="match status" value="1"/>
</dbReference>
<dbReference type="GO" id="GO:0006355">
    <property type="term" value="P:regulation of DNA-templated transcription"/>
    <property type="evidence" value="ECO:0007669"/>
    <property type="project" value="TreeGrafter"/>
</dbReference>
<dbReference type="InterPro" id="IPR052586">
    <property type="entry name" value="ASCC2"/>
</dbReference>
<dbReference type="PANTHER" id="PTHR21494">
    <property type="entry name" value="ACTIVATING SIGNAL COINTEGRATOR 1 COMPLEX SUBUNIT 2 ASC-1 COMPLEX SUBUNIT P100"/>
    <property type="match status" value="1"/>
</dbReference>
<dbReference type="PROSITE" id="PS51140">
    <property type="entry name" value="CUE"/>
    <property type="match status" value="1"/>
</dbReference>
<evidence type="ECO:0000259" key="2">
    <source>
        <dbReference type="PROSITE" id="PS51140"/>
    </source>
</evidence>
<evidence type="ECO:0000256" key="1">
    <source>
        <dbReference type="SAM" id="MobiDB-lite"/>
    </source>
</evidence>
<dbReference type="Proteomes" id="UP001445076">
    <property type="component" value="Unassembled WGS sequence"/>
</dbReference>
<dbReference type="SMART" id="SM00546">
    <property type="entry name" value="CUE"/>
    <property type="match status" value="1"/>
</dbReference>